<evidence type="ECO:0000313" key="3">
    <source>
        <dbReference type="Proteomes" id="UP000776164"/>
    </source>
</evidence>
<sequence length="239" mass="24480">MNQPTPAGRTHTRIAGITVAIVGLLVVGSAGAALATGIIPSPFTAPEIPVTTSTPSPLITPTTTPTATSPAKPTMHPVDDPSDPTTWAIGFDHVGPAQLGMSPDELVATVPSLTPTDPGSFCLWRDFGTTSPLQSIRWEGPQGSDAGPVSLLIVDGLSVQGSTNSLRTDRGIGSGSSPADVKAAYPDVVTVENYRGNIILSATDQSGNVLQFWIDPNTNSVASIHVVAAGFNPGTFACD</sequence>
<dbReference type="EMBL" id="JAFBBU010000001">
    <property type="protein sequence ID" value="MBM7472321.1"/>
    <property type="molecule type" value="Genomic_DNA"/>
</dbReference>
<name>A0ABS2L773_9MICO</name>
<proteinExistence type="predicted"/>
<organism evidence="2 3">
    <name type="scientific">Subtercola frigoramans</name>
    <dbReference type="NCBI Taxonomy" id="120298"/>
    <lineage>
        <taxon>Bacteria</taxon>
        <taxon>Bacillati</taxon>
        <taxon>Actinomycetota</taxon>
        <taxon>Actinomycetes</taxon>
        <taxon>Micrococcales</taxon>
        <taxon>Microbacteriaceae</taxon>
        <taxon>Subtercola</taxon>
    </lineage>
</organism>
<dbReference type="RefSeq" id="WP_205108970.1">
    <property type="nucleotide sequence ID" value="NZ_BAAAHT010000013.1"/>
</dbReference>
<dbReference type="Proteomes" id="UP000776164">
    <property type="component" value="Unassembled WGS sequence"/>
</dbReference>
<keyword evidence="3" id="KW-1185">Reference proteome</keyword>
<gene>
    <name evidence="2" type="ORF">JOE66_001955</name>
</gene>
<comment type="caution">
    <text evidence="2">The sequence shown here is derived from an EMBL/GenBank/DDBJ whole genome shotgun (WGS) entry which is preliminary data.</text>
</comment>
<protein>
    <submittedName>
        <fullName evidence="2">Uncharacterized protein</fullName>
    </submittedName>
</protein>
<feature type="compositionally biased region" description="Low complexity" evidence="1">
    <location>
        <begin position="52"/>
        <end position="74"/>
    </location>
</feature>
<reference evidence="2 3" key="1">
    <citation type="submission" date="2021-01" db="EMBL/GenBank/DDBJ databases">
        <title>Sequencing the genomes of 1000 actinobacteria strains.</title>
        <authorList>
            <person name="Klenk H.-P."/>
        </authorList>
    </citation>
    <scope>NUCLEOTIDE SEQUENCE [LARGE SCALE GENOMIC DNA]</scope>
    <source>
        <strain evidence="2 3">DSM 13057</strain>
    </source>
</reference>
<feature type="region of interest" description="Disordered" evidence="1">
    <location>
        <begin position="52"/>
        <end position="77"/>
    </location>
</feature>
<evidence type="ECO:0000256" key="1">
    <source>
        <dbReference type="SAM" id="MobiDB-lite"/>
    </source>
</evidence>
<evidence type="ECO:0000313" key="2">
    <source>
        <dbReference type="EMBL" id="MBM7472321.1"/>
    </source>
</evidence>
<accession>A0ABS2L773</accession>